<dbReference type="GO" id="GO:0004521">
    <property type="term" value="F:RNA endonuclease activity"/>
    <property type="evidence" value="ECO:0007669"/>
    <property type="project" value="TreeGrafter"/>
</dbReference>
<dbReference type="OMA" id="YLDGMIW"/>
<sequence length="535" mass="59994">MKITFLGADKIVTGSCHLLEVNGKKILLDCGMFQGPKLIRDLNRKPFSFNPGEIDAVILSHAHIDHSGLLPRLIKEGFKGFIHCTPVTEELCQILLPDCGHIQESDAEIATRKGLRAGKSAVEPLYTADDAYLALKHFITHDYDEDVELYPGITFRFRVAGHILGSALVNLMIEENGKKTKLIFTGDVGQPNVPILDDPHQISGADFIITESTYGNRIHEQIDREKELCDVMKDALSRGGNVIIPAFAVGRTQVMLYYFQKLMNSGQLPVVPIMVDSPMAIKATQVMLYNPEEYDEEARTIFQKQKGRLIDMPNVKYTETPAESRAINDMPSPMIIISASGMADAGRVLHHLKHNLWRKDSSVIFAGYQAEGSLGRRLIDGAKKVKIMGEDIVVGAKIYNLSGFSAHADRDQMLALYKGMQQKPKAFFVVHGEYDAASAFAHLLNTELGTATYIPNFGDAAIIDGTDWRIEETRVITSEPAIQNMRDYLRNFEKDYLAYKGRLEQLITHDPRRIPDIRAKMEKIRKYIDDVMKTL</sequence>
<dbReference type="SMART" id="SM01027">
    <property type="entry name" value="Beta-Casp"/>
    <property type="match status" value="1"/>
</dbReference>
<dbReference type="Gene3D" id="3.60.15.10">
    <property type="entry name" value="Ribonuclease Z/Hydroxyacylglutathione hydrolase-like"/>
    <property type="match status" value="1"/>
</dbReference>
<protein>
    <submittedName>
        <fullName evidence="4">Metallo-beta-lactamase family protein</fullName>
    </submittedName>
</protein>
<feature type="domain" description="Metallo-beta-lactamase" evidence="2">
    <location>
        <begin position="13"/>
        <end position="219"/>
    </location>
</feature>
<dbReference type="InterPro" id="IPR022712">
    <property type="entry name" value="Beta_Casp"/>
</dbReference>
<dbReference type="CDD" id="cd16295">
    <property type="entry name" value="TTHA0252-CPSF-like_MBL-fold"/>
    <property type="match status" value="1"/>
</dbReference>
<dbReference type="GO" id="GO:0016787">
    <property type="term" value="F:hydrolase activity"/>
    <property type="evidence" value="ECO:0007669"/>
    <property type="project" value="UniProtKB-KW"/>
</dbReference>
<name>A0A1H2ZSE5_ACIFE</name>
<dbReference type="Gene3D" id="3.40.50.10890">
    <property type="match status" value="1"/>
</dbReference>
<gene>
    <name evidence="4" type="ORF">SAMN05216495_1164</name>
</gene>
<dbReference type="Proteomes" id="UP000182379">
    <property type="component" value="Unassembled WGS sequence"/>
</dbReference>
<evidence type="ECO:0000313" key="4">
    <source>
        <dbReference type="EMBL" id="SDX19599.1"/>
    </source>
</evidence>
<organism evidence="4 5">
    <name type="scientific">Acidaminococcus fermentans</name>
    <dbReference type="NCBI Taxonomy" id="905"/>
    <lineage>
        <taxon>Bacteria</taxon>
        <taxon>Bacillati</taxon>
        <taxon>Bacillota</taxon>
        <taxon>Negativicutes</taxon>
        <taxon>Acidaminococcales</taxon>
        <taxon>Acidaminococcaceae</taxon>
        <taxon>Acidaminococcus</taxon>
    </lineage>
</organism>
<dbReference type="SMART" id="SM00849">
    <property type="entry name" value="Lactamase_B"/>
    <property type="match status" value="1"/>
</dbReference>
<dbReference type="Pfam" id="PF00753">
    <property type="entry name" value="Lactamase_B"/>
    <property type="match status" value="1"/>
</dbReference>
<reference evidence="4 5" key="1">
    <citation type="submission" date="2016-10" db="EMBL/GenBank/DDBJ databases">
        <authorList>
            <person name="Varghese N."/>
            <person name="Submissions S."/>
        </authorList>
    </citation>
    <scope>NUCLEOTIDE SEQUENCE [LARGE SCALE GENOMIC DNA]</scope>
    <source>
        <strain evidence="4 5">WCC6</strain>
    </source>
</reference>
<feature type="domain" description="Beta-Casp" evidence="3">
    <location>
        <begin position="252"/>
        <end position="378"/>
    </location>
</feature>
<evidence type="ECO:0000256" key="1">
    <source>
        <dbReference type="ARBA" id="ARBA00022801"/>
    </source>
</evidence>
<proteinExistence type="predicted"/>
<dbReference type="InterPro" id="IPR001279">
    <property type="entry name" value="Metallo-B-lactamas"/>
</dbReference>
<dbReference type="EMBL" id="FNOP01000016">
    <property type="protein sequence ID" value="SDX19599.1"/>
    <property type="molecule type" value="Genomic_DNA"/>
</dbReference>
<dbReference type="PANTHER" id="PTHR11203:SF37">
    <property type="entry name" value="INTEGRATOR COMPLEX SUBUNIT 11"/>
    <property type="match status" value="1"/>
</dbReference>
<comment type="caution">
    <text evidence="4">The sequence shown here is derived from an EMBL/GenBank/DDBJ whole genome shotgun (WGS) entry which is preliminary data.</text>
</comment>
<dbReference type="InterPro" id="IPR011108">
    <property type="entry name" value="RMMBL"/>
</dbReference>
<dbReference type="InterPro" id="IPR036866">
    <property type="entry name" value="RibonucZ/Hydroxyglut_hydro"/>
</dbReference>
<dbReference type="AlphaFoldDB" id="A0A1H2ZSE5"/>
<evidence type="ECO:0000259" key="3">
    <source>
        <dbReference type="SMART" id="SM01027"/>
    </source>
</evidence>
<dbReference type="Pfam" id="PF10996">
    <property type="entry name" value="Beta-Casp"/>
    <property type="match status" value="1"/>
</dbReference>
<dbReference type="InterPro" id="IPR050698">
    <property type="entry name" value="MBL"/>
</dbReference>
<dbReference type="SUPFAM" id="SSF56281">
    <property type="entry name" value="Metallo-hydrolase/oxidoreductase"/>
    <property type="match status" value="1"/>
</dbReference>
<keyword evidence="1" id="KW-0378">Hydrolase</keyword>
<dbReference type="RefSeq" id="WP_012937940.1">
    <property type="nucleotide sequence ID" value="NZ_CATYPC010000059.1"/>
</dbReference>
<accession>A0A1H2ZSE5</accession>
<evidence type="ECO:0000313" key="5">
    <source>
        <dbReference type="Proteomes" id="UP000182379"/>
    </source>
</evidence>
<evidence type="ECO:0000259" key="2">
    <source>
        <dbReference type="SMART" id="SM00849"/>
    </source>
</evidence>
<dbReference type="GeneID" id="78334311"/>
<dbReference type="PANTHER" id="PTHR11203">
    <property type="entry name" value="CLEAVAGE AND POLYADENYLATION SPECIFICITY FACTOR FAMILY MEMBER"/>
    <property type="match status" value="1"/>
</dbReference>
<dbReference type="Pfam" id="PF07521">
    <property type="entry name" value="RMMBL"/>
    <property type="match status" value="1"/>
</dbReference>